<dbReference type="PANTHER" id="PTHR42985:SF40">
    <property type="entry name" value="LD47995P-RELATED"/>
    <property type="match status" value="1"/>
</dbReference>
<evidence type="ECO:0000313" key="14">
    <source>
        <dbReference type="Proteomes" id="UP000316614"/>
    </source>
</evidence>
<feature type="transmembrane region" description="Helical" evidence="12">
    <location>
        <begin position="6"/>
        <end position="25"/>
    </location>
</feature>
<gene>
    <name evidence="13" type="ORF">FKX85_19765</name>
</gene>
<keyword evidence="4" id="KW-1003">Cell membrane</keyword>
<keyword evidence="10" id="KW-0739">Sodium transport</keyword>
<accession>A0A514CN63</accession>
<protein>
    <submittedName>
        <fullName evidence="13">Na+:solute symporter</fullName>
    </submittedName>
</protein>
<keyword evidence="14" id="KW-1185">Reference proteome</keyword>
<evidence type="ECO:0000256" key="11">
    <source>
        <dbReference type="RuleBase" id="RU362091"/>
    </source>
</evidence>
<feature type="transmembrane region" description="Helical" evidence="12">
    <location>
        <begin position="230"/>
        <end position="248"/>
    </location>
</feature>
<feature type="transmembrane region" description="Helical" evidence="12">
    <location>
        <begin position="73"/>
        <end position="93"/>
    </location>
</feature>
<feature type="transmembrane region" description="Helical" evidence="12">
    <location>
        <begin position="393"/>
        <end position="416"/>
    </location>
</feature>
<dbReference type="OrthoDB" id="9761931at2"/>
<comment type="similarity">
    <text evidence="2 11">Belongs to the sodium:solute symporter (SSF) (TC 2.A.21) family.</text>
</comment>
<feature type="transmembrane region" description="Helical" evidence="12">
    <location>
        <begin position="309"/>
        <end position="327"/>
    </location>
</feature>
<feature type="transmembrane region" description="Helical" evidence="12">
    <location>
        <begin position="269"/>
        <end position="289"/>
    </location>
</feature>
<evidence type="ECO:0000256" key="2">
    <source>
        <dbReference type="ARBA" id="ARBA00006434"/>
    </source>
</evidence>
<feature type="transmembrane region" description="Helical" evidence="12">
    <location>
        <begin position="453"/>
        <end position="470"/>
    </location>
</feature>
<evidence type="ECO:0000256" key="8">
    <source>
        <dbReference type="ARBA" id="ARBA00023065"/>
    </source>
</evidence>
<dbReference type="AlphaFoldDB" id="A0A514CN63"/>
<dbReference type="PROSITE" id="PS50283">
    <property type="entry name" value="NA_SOLUT_SYMP_3"/>
    <property type="match status" value="1"/>
</dbReference>
<dbReference type="RefSeq" id="WP_141616359.1">
    <property type="nucleotide sequence ID" value="NZ_CP041253.1"/>
</dbReference>
<dbReference type="InterPro" id="IPR038377">
    <property type="entry name" value="Na/Glc_symporter_sf"/>
</dbReference>
<evidence type="ECO:0000256" key="9">
    <source>
        <dbReference type="ARBA" id="ARBA00023136"/>
    </source>
</evidence>
<keyword evidence="5 12" id="KW-0812">Transmembrane</keyword>
<dbReference type="Pfam" id="PF00474">
    <property type="entry name" value="SSF"/>
    <property type="match status" value="1"/>
</dbReference>
<reference evidence="13 14" key="1">
    <citation type="submission" date="2019-06" db="EMBL/GenBank/DDBJ databases">
        <title>Echinicola alkalisoli sp. nov. isolated from saline soil.</title>
        <authorList>
            <person name="Sun J.-Q."/>
            <person name="Xu L."/>
        </authorList>
    </citation>
    <scope>NUCLEOTIDE SEQUENCE [LARGE SCALE GENOMIC DNA]</scope>
    <source>
        <strain evidence="13 14">LN3S3</strain>
    </source>
</reference>
<dbReference type="Proteomes" id="UP000316614">
    <property type="component" value="Chromosome"/>
</dbReference>
<dbReference type="KEGG" id="echi:FKX85_19765"/>
<feature type="transmembrane region" description="Helical" evidence="12">
    <location>
        <begin position="46"/>
        <end position="67"/>
    </location>
</feature>
<name>A0A514CN63_9BACT</name>
<dbReference type="GO" id="GO:0015293">
    <property type="term" value="F:symporter activity"/>
    <property type="evidence" value="ECO:0007669"/>
    <property type="project" value="TreeGrafter"/>
</dbReference>
<dbReference type="InterPro" id="IPR051163">
    <property type="entry name" value="Sodium:Solute_Symporter_SSF"/>
</dbReference>
<evidence type="ECO:0000256" key="12">
    <source>
        <dbReference type="SAM" id="Phobius"/>
    </source>
</evidence>
<comment type="subcellular location">
    <subcellularLocation>
        <location evidence="1">Cell membrane</location>
        <topology evidence="1">Multi-pass membrane protein</topology>
    </subcellularLocation>
</comment>
<keyword evidence="8" id="KW-0406">Ion transport</keyword>
<feature type="transmembrane region" description="Helical" evidence="12">
    <location>
        <begin position="155"/>
        <end position="176"/>
    </location>
</feature>
<evidence type="ECO:0000256" key="10">
    <source>
        <dbReference type="ARBA" id="ARBA00023201"/>
    </source>
</evidence>
<dbReference type="InterPro" id="IPR001734">
    <property type="entry name" value="Na/solute_symporter"/>
</dbReference>
<evidence type="ECO:0000256" key="5">
    <source>
        <dbReference type="ARBA" id="ARBA00022692"/>
    </source>
</evidence>
<evidence type="ECO:0000256" key="4">
    <source>
        <dbReference type="ARBA" id="ARBA00022475"/>
    </source>
</evidence>
<evidence type="ECO:0000256" key="6">
    <source>
        <dbReference type="ARBA" id="ARBA00022989"/>
    </source>
</evidence>
<keyword evidence="9 12" id="KW-0472">Membrane</keyword>
<keyword evidence="3" id="KW-0813">Transport</keyword>
<dbReference type="Gene3D" id="1.20.1730.10">
    <property type="entry name" value="Sodium/glucose cotransporter"/>
    <property type="match status" value="1"/>
</dbReference>
<keyword evidence="6 12" id="KW-1133">Transmembrane helix</keyword>
<dbReference type="PANTHER" id="PTHR42985">
    <property type="entry name" value="SODIUM-COUPLED MONOCARBOXYLATE TRANSPORTER"/>
    <property type="match status" value="1"/>
</dbReference>
<dbReference type="GO" id="GO:0005886">
    <property type="term" value="C:plasma membrane"/>
    <property type="evidence" value="ECO:0007669"/>
    <property type="project" value="UniProtKB-SubCell"/>
</dbReference>
<dbReference type="EMBL" id="CP041253">
    <property type="protein sequence ID" value="QDH81144.1"/>
    <property type="molecule type" value="Genomic_DNA"/>
</dbReference>
<dbReference type="CDD" id="cd11477">
    <property type="entry name" value="SLC5sbd_u1"/>
    <property type="match status" value="1"/>
</dbReference>
<feature type="transmembrane region" description="Helical" evidence="12">
    <location>
        <begin position="428"/>
        <end position="447"/>
    </location>
</feature>
<dbReference type="GO" id="GO:0006814">
    <property type="term" value="P:sodium ion transport"/>
    <property type="evidence" value="ECO:0007669"/>
    <property type="project" value="UniProtKB-KW"/>
</dbReference>
<proteinExistence type="inferred from homology"/>
<evidence type="ECO:0000256" key="1">
    <source>
        <dbReference type="ARBA" id="ARBA00004651"/>
    </source>
</evidence>
<organism evidence="13 14">
    <name type="scientific">Echinicola soli</name>
    <dbReference type="NCBI Taxonomy" id="2591634"/>
    <lineage>
        <taxon>Bacteria</taxon>
        <taxon>Pseudomonadati</taxon>
        <taxon>Bacteroidota</taxon>
        <taxon>Cytophagia</taxon>
        <taxon>Cytophagales</taxon>
        <taxon>Cyclobacteriaceae</taxon>
        <taxon>Echinicola</taxon>
    </lineage>
</organism>
<feature type="transmembrane region" description="Helical" evidence="12">
    <location>
        <begin position="183"/>
        <end position="202"/>
    </location>
</feature>
<sequence>MELLDWIVLGLYFVMLLSIGLWAYFRVRNSEDFYTAGGKLPWWLSGISHHVSGYSGAVFVAYAGIAYTHGFTIYVWWAFTVAVAVLVTAFYIAPRWARLRVNFGVQSPTEYLLIRYNLPTQQLIAWVGTVIKVFDTGGKLAAIAILLNVFSGTSITFGVLLVGFISLIYITIGGLWADVWNDFGQFLIQLLAGVIMFVMILYKLGDGVSGIFTLWDRLPEEHAAFFHDPYTIGFAAVLLVINFFSYSGGTWNLATRFISTTSGKVAKRAALLSSALYFTWPLILFYPMFAAPVFFENLADPTLSYGKMVLEFLPNGLIGLVLASLFANTLSMTASDSNTVSAVISRDILPVLFPQVKNLSKTQALTLARITTFCFTTLTIFIALNAANFGGVFGLMISWFAALLGPIAIPMILGLLPVFKRSDAMSAMCSIFSGLVTFILLKIFPVSSLALEIGAPTLVSLFTFVVTGFFRTAKVDPKVDELINGLSNQN</sequence>
<evidence type="ECO:0000313" key="13">
    <source>
        <dbReference type="EMBL" id="QDH81144.1"/>
    </source>
</evidence>
<keyword evidence="7" id="KW-0915">Sodium</keyword>
<evidence type="ECO:0000256" key="7">
    <source>
        <dbReference type="ARBA" id="ARBA00023053"/>
    </source>
</evidence>
<feature type="transmembrane region" description="Helical" evidence="12">
    <location>
        <begin position="123"/>
        <end position="149"/>
    </location>
</feature>
<feature type="transmembrane region" description="Helical" evidence="12">
    <location>
        <begin position="367"/>
        <end position="387"/>
    </location>
</feature>
<evidence type="ECO:0000256" key="3">
    <source>
        <dbReference type="ARBA" id="ARBA00022448"/>
    </source>
</evidence>